<dbReference type="InterPro" id="IPR021309">
    <property type="entry name" value="YgaP-like_TM"/>
</dbReference>
<keyword evidence="1" id="KW-0812">Transmembrane</keyword>
<feature type="domain" description="Inner membrane protein YgaP-like transmembrane" evidence="2">
    <location>
        <begin position="3"/>
        <end position="68"/>
    </location>
</feature>
<proteinExistence type="predicted"/>
<evidence type="ECO:0000256" key="1">
    <source>
        <dbReference type="SAM" id="Phobius"/>
    </source>
</evidence>
<dbReference type="Pfam" id="PF11127">
    <property type="entry name" value="YgaP-like_TM"/>
    <property type="match status" value="1"/>
</dbReference>
<keyword evidence="4" id="KW-1185">Reference proteome</keyword>
<dbReference type="Gene3D" id="6.10.140.1340">
    <property type="match status" value="1"/>
</dbReference>
<name>A0A8J8KCG0_9BACI</name>
<keyword evidence="1" id="KW-1133">Transmembrane helix</keyword>
<dbReference type="RefSeq" id="WP_173732220.1">
    <property type="nucleotide sequence ID" value="NZ_JABTTE010000026.1"/>
</dbReference>
<accession>A0A8J8KCG0</accession>
<sequence>MVKPNIGIVNALIRLTFGFTLLTWAGAKMVKNPWRDSYLWVALVAAMKIAEGITKFCPMTALFEQYQQQQKPTEHKNQLLEKTFSSLTENAVNPT</sequence>
<comment type="caution">
    <text evidence="3">The sequence shown here is derived from an EMBL/GenBank/DDBJ whole genome shotgun (WGS) entry which is preliminary data.</text>
</comment>
<protein>
    <submittedName>
        <fullName evidence="3">DUF2892 domain-containing protein</fullName>
    </submittedName>
</protein>
<organism evidence="3 4">
    <name type="scientific">Calidifontibacillus erzurumensis</name>
    <dbReference type="NCBI Taxonomy" id="2741433"/>
    <lineage>
        <taxon>Bacteria</taxon>
        <taxon>Bacillati</taxon>
        <taxon>Bacillota</taxon>
        <taxon>Bacilli</taxon>
        <taxon>Bacillales</taxon>
        <taxon>Bacillaceae</taxon>
        <taxon>Calidifontibacillus/Schinkia group</taxon>
        <taxon>Calidifontibacillus</taxon>
    </lineage>
</organism>
<keyword evidence="1" id="KW-0472">Membrane</keyword>
<dbReference type="AlphaFoldDB" id="A0A8J8KCG0"/>
<feature type="transmembrane region" description="Helical" evidence="1">
    <location>
        <begin position="6"/>
        <end position="27"/>
    </location>
</feature>
<dbReference type="EMBL" id="JABTTE010000026">
    <property type="protein sequence ID" value="NSL53019.1"/>
    <property type="molecule type" value="Genomic_DNA"/>
</dbReference>
<dbReference type="Proteomes" id="UP000625804">
    <property type="component" value="Unassembled WGS sequence"/>
</dbReference>
<reference evidence="3" key="1">
    <citation type="submission" date="2020-06" db="EMBL/GenBank/DDBJ databases">
        <title>A novel thermopfilic bacterium from Erzurum, Turkey.</title>
        <authorList>
            <person name="Adiguzel A."/>
            <person name="Ay H."/>
            <person name="Baltaci M.O."/>
        </authorList>
    </citation>
    <scope>NUCLEOTIDE SEQUENCE</scope>
    <source>
        <strain evidence="3">P2</strain>
    </source>
</reference>
<evidence type="ECO:0000259" key="2">
    <source>
        <dbReference type="Pfam" id="PF11127"/>
    </source>
</evidence>
<gene>
    <name evidence="3" type="ORF">HR057_14775</name>
</gene>
<evidence type="ECO:0000313" key="3">
    <source>
        <dbReference type="EMBL" id="NSL53019.1"/>
    </source>
</evidence>
<evidence type="ECO:0000313" key="4">
    <source>
        <dbReference type="Proteomes" id="UP000625804"/>
    </source>
</evidence>